<dbReference type="EMBL" id="CP040871">
    <property type="protein sequence ID" value="QDA57673.1"/>
    <property type="molecule type" value="Genomic_DNA"/>
</dbReference>
<sequence>MPKRTPNHRLVKRSRTYSVDEVATLFGSHRNTVRHWLNNGLRTIDNRRPLLVHGADLADFLKDRRTKSKHPCAPGQIYCLRCRVPRTPAGKAVAYRALTADRGDLVGMCGACGCRLFRRVSLAKLRAGAGDLAVAFTDVEGHIGKHPYPSLNCDFEKEPTTDG</sequence>
<protein>
    <submittedName>
        <fullName evidence="1">Helix-turn-helix domain-containing protein</fullName>
    </submittedName>
</protein>
<name>A0A5B7ZT16_9GAMM</name>
<organism evidence="1 2">
    <name type="scientific">Thermomonas aquatica</name>
    <dbReference type="NCBI Taxonomy" id="2202149"/>
    <lineage>
        <taxon>Bacteria</taxon>
        <taxon>Pseudomonadati</taxon>
        <taxon>Pseudomonadota</taxon>
        <taxon>Gammaproteobacteria</taxon>
        <taxon>Lysobacterales</taxon>
        <taxon>Lysobacteraceae</taxon>
        <taxon>Thermomonas</taxon>
    </lineage>
</organism>
<dbReference type="OrthoDB" id="8546410at2"/>
<dbReference type="KEGG" id="thes:FHQ07_10315"/>
<reference evidence="1 2" key="1">
    <citation type="submission" date="2019-06" db="EMBL/GenBank/DDBJ databases">
        <title>Thermomonas aquatica sp. nov., isolated from an industrial wastewater treatment plant.</title>
        <authorList>
            <person name="Jeon J.H."/>
            <person name="Park D.-S."/>
        </authorList>
    </citation>
    <scope>NUCLEOTIDE SEQUENCE [LARGE SCALE GENOMIC DNA]</scope>
    <source>
        <strain evidence="1 2">SY21</strain>
    </source>
</reference>
<dbReference type="RefSeq" id="WP_139716724.1">
    <property type="nucleotide sequence ID" value="NZ_CP040871.1"/>
</dbReference>
<proteinExistence type="predicted"/>
<evidence type="ECO:0000313" key="1">
    <source>
        <dbReference type="EMBL" id="QDA57673.1"/>
    </source>
</evidence>
<dbReference type="SUPFAM" id="SSF46955">
    <property type="entry name" value="Putative DNA-binding domain"/>
    <property type="match status" value="1"/>
</dbReference>
<dbReference type="Proteomes" id="UP000308149">
    <property type="component" value="Chromosome"/>
</dbReference>
<dbReference type="InterPro" id="IPR009061">
    <property type="entry name" value="DNA-bd_dom_put_sf"/>
</dbReference>
<gene>
    <name evidence="1" type="ORF">FHQ07_10315</name>
</gene>
<evidence type="ECO:0000313" key="2">
    <source>
        <dbReference type="Proteomes" id="UP000308149"/>
    </source>
</evidence>
<keyword evidence="2" id="KW-1185">Reference proteome</keyword>
<accession>A0A5B7ZT16</accession>
<dbReference type="AlphaFoldDB" id="A0A5B7ZT16"/>